<sequence>MFGRWSQLRQVEAPSDRVSQYCLNRPTGGEVELNWVNDDETNEKHVNVKSSLDDVIFRYHLHLHHHPT</sequence>
<comment type="caution">
    <text evidence="1">The sequence shown here is derived from an EMBL/GenBank/DDBJ whole genome shotgun (WGS) entry which is preliminary data.</text>
</comment>
<dbReference type="EMBL" id="JAUHHV010000011">
    <property type="protein sequence ID" value="KAK1408847.1"/>
    <property type="molecule type" value="Genomic_DNA"/>
</dbReference>
<dbReference type="Proteomes" id="UP001229421">
    <property type="component" value="Unassembled WGS sequence"/>
</dbReference>
<accession>A0AAD8JQL9</accession>
<gene>
    <name evidence="1" type="ORF">QVD17_40941</name>
</gene>
<keyword evidence="2" id="KW-1185">Reference proteome</keyword>
<organism evidence="1 2">
    <name type="scientific">Tagetes erecta</name>
    <name type="common">African marigold</name>
    <dbReference type="NCBI Taxonomy" id="13708"/>
    <lineage>
        <taxon>Eukaryota</taxon>
        <taxon>Viridiplantae</taxon>
        <taxon>Streptophyta</taxon>
        <taxon>Embryophyta</taxon>
        <taxon>Tracheophyta</taxon>
        <taxon>Spermatophyta</taxon>
        <taxon>Magnoliopsida</taxon>
        <taxon>eudicotyledons</taxon>
        <taxon>Gunneridae</taxon>
        <taxon>Pentapetalae</taxon>
        <taxon>asterids</taxon>
        <taxon>campanulids</taxon>
        <taxon>Asterales</taxon>
        <taxon>Asteraceae</taxon>
        <taxon>Asteroideae</taxon>
        <taxon>Heliantheae alliance</taxon>
        <taxon>Tageteae</taxon>
        <taxon>Tagetes</taxon>
    </lineage>
</organism>
<reference evidence="1" key="1">
    <citation type="journal article" date="2023" name="bioRxiv">
        <title>Improved chromosome-level genome assembly for marigold (Tagetes erecta).</title>
        <authorList>
            <person name="Jiang F."/>
            <person name="Yuan L."/>
            <person name="Wang S."/>
            <person name="Wang H."/>
            <person name="Xu D."/>
            <person name="Wang A."/>
            <person name="Fan W."/>
        </authorList>
    </citation>
    <scope>NUCLEOTIDE SEQUENCE</scope>
    <source>
        <strain evidence="1">WSJ</strain>
        <tissue evidence="1">Leaf</tissue>
    </source>
</reference>
<dbReference type="AlphaFoldDB" id="A0AAD8JQL9"/>
<evidence type="ECO:0000313" key="2">
    <source>
        <dbReference type="Proteomes" id="UP001229421"/>
    </source>
</evidence>
<name>A0AAD8JQL9_TARER</name>
<protein>
    <submittedName>
        <fullName evidence="1">Uncharacterized protein</fullName>
    </submittedName>
</protein>
<proteinExistence type="predicted"/>
<evidence type="ECO:0000313" key="1">
    <source>
        <dbReference type="EMBL" id="KAK1408847.1"/>
    </source>
</evidence>